<dbReference type="InterPro" id="IPR042177">
    <property type="entry name" value="Cell/Rod_1"/>
</dbReference>
<evidence type="ECO:0000256" key="5">
    <source>
        <dbReference type="SAM" id="Coils"/>
    </source>
</evidence>
<feature type="coiled-coil region" evidence="5">
    <location>
        <begin position="60"/>
        <end position="90"/>
    </location>
</feature>
<proteinExistence type="inferred from homology"/>
<organism evidence="8 9">
    <name type="scientific">Bacillus bingmayongensis</name>
    <dbReference type="NCBI Taxonomy" id="1150157"/>
    <lineage>
        <taxon>Bacteria</taxon>
        <taxon>Bacillati</taxon>
        <taxon>Bacillota</taxon>
        <taxon>Bacilli</taxon>
        <taxon>Bacillales</taxon>
        <taxon>Bacillaceae</taxon>
        <taxon>Bacillus</taxon>
    </lineage>
</organism>
<dbReference type="InterPro" id="IPR042175">
    <property type="entry name" value="Cell/Rod_MreC_2"/>
</dbReference>
<accession>A0ABU5K4N8</accession>
<evidence type="ECO:0000256" key="2">
    <source>
        <dbReference type="ARBA" id="ARBA00013855"/>
    </source>
</evidence>
<dbReference type="Gene3D" id="2.40.10.350">
    <property type="entry name" value="Rod shape-determining protein MreC, domain 2"/>
    <property type="match status" value="1"/>
</dbReference>
<evidence type="ECO:0000313" key="9">
    <source>
        <dbReference type="Proteomes" id="UP001291930"/>
    </source>
</evidence>
<keyword evidence="6" id="KW-0472">Membrane</keyword>
<dbReference type="RefSeq" id="WP_374219808.1">
    <property type="nucleotide sequence ID" value="NZ_JAXOVW010000195.1"/>
</dbReference>
<dbReference type="Proteomes" id="UP001291930">
    <property type="component" value="Unassembled WGS sequence"/>
</dbReference>
<dbReference type="PANTHER" id="PTHR34138">
    <property type="entry name" value="CELL SHAPE-DETERMINING PROTEIN MREC"/>
    <property type="match status" value="1"/>
</dbReference>
<keyword evidence="6" id="KW-0812">Transmembrane</keyword>
<feature type="transmembrane region" description="Helical" evidence="6">
    <location>
        <begin position="9"/>
        <end position="27"/>
    </location>
</feature>
<evidence type="ECO:0000313" key="8">
    <source>
        <dbReference type="EMBL" id="MDZ5610630.1"/>
    </source>
</evidence>
<sequence length="256" mass="29128">MVSLISKKGILLFLLIIFFALLVMYLFTNNKYVQDIIHNTDDAQKIYKENQLLKKQIQHSEFLEVQAKILSRENENLNNVINKTKELKEQGNFKLLQATVVSRSEDDWYDKVAIDKGKQHGVKADMAVITVDGFIGRVESLDEFTSIVKLITKDERTNRLAITFSNDESILGFVTGYDKEKKALRIDNIPADKSKEIKVGDHIVTSKLSEKIPPGLEVAEAVSQESDEYGLAKIIYAKPKANFYDLEDIILIESKK</sequence>
<dbReference type="PANTHER" id="PTHR34138:SF1">
    <property type="entry name" value="CELL SHAPE-DETERMINING PROTEIN MREC"/>
    <property type="match status" value="1"/>
</dbReference>
<keyword evidence="9" id="KW-1185">Reference proteome</keyword>
<keyword evidence="3" id="KW-0133">Cell shape</keyword>
<dbReference type="PIRSF" id="PIRSF038471">
    <property type="entry name" value="MreC"/>
    <property type="match status" value="1"/>
</dbReference>
<dbReference type="NCBIfam" id="TIGR00219">
    <property type="entry name" value="mreC"/>
    <property type="match status" value="1"/>
</dbReference>
<keyword evidence="5" id="KW-0175">Coiled coil</keyword>
<gene>
    <name evidence="8" type="primary">mreC</name>
    <name evidence="8" type="ORF">U2I54_27440</name>
</gene>
<keyword evidence="6" id="KW-1133">Transmembrane helix</keyword>
<evidence type="ECO:0000256" key="6">
    <source>
        <dbReference type="SAM" id="Phobius"/>
    </source>
</evidence>
<protein>
    <recommendedName>
        <fullName evidence="2">Cell shape-determining protein MreC</fullName>
    </recommendedName>
    <alternativeName>
        <fullName evidence="4">Cell shape protein MreC</fullName>
    </alternativeName>
</protein>
<feature type="domain" description="Rod shape-determining protein MreC beta-barrel core" evidence="7">
    <location>
        <begin position="100"/>
        <end position="252"/>
    </location>
</feature>
<name>A0ABU5K4N8_9BACI</name>
<comment type="caution">
    <text evidence="8">The sequence shown here is derived from an EMBL/GenBank/DDBJ whole genome shotgun (WGS) entry which is preliminary data.</text>
</comment>
<dbReference type="Pfam" id="PF04085">
    <property type="entry name" value="MreC"/>
    <property type="match status" value="1"/>
</dbReference>
<reference evidence="9" key="1">
    <citation type="submission" date="2023-11" db="EMBL/GenBank/DDBJ databases">
        <title>Genome Sequence of Bacillus pseudomycoides stain BUPM19.</title>
        <authorList>
            <person name="Farhat A."/>
        </authorList>
    </citation>
    <scope>NUCLEOTIDE SEQUENCE [LARGE SCALE GENOMIC DNA]</scope>
    <source>
        <strain evidence="9">BUPM19</strain>
    </source>
</reference>
<dbReference type="InterPro" id="IPR007221">
    <property type="entry name" value="MreC"/>
</dbReference>
<dbReference type="EMBL" id="JAXOVW010000195">
    <property type="protein sequence ID" value="MDZ5610630.1"/>
    <property type="molecule type" value="Genomic_DNA"/>
</dbReference>
<evidence type="ECO:0000259" key="7">
    <source>
        <dbReference type="Pfam" id="PF04085"/>
    </source>
</evidence>
<dbReference type="Gene3D" id="2.40.10.340">
    <property type="entry name" value="Rod shape-determining protein MreC, domain 1"/>
    <property type="match status" value="1"/>
</dbReference>
<dbReference type="InterPro" id="IPR055342">
    <property type="entry name" value="MreC_beta-barrel_core"/>
</dbReference>
<evidence type="ECO:0000256" key="4">
    <source>
        <dbReference type="ARBA" id="ARBA00032089"/>
    </source>
</evidence>
<comment type="similarity">
    <text evidence="1">Belongs to the MreC family.</text>
</comment>
<evidence type="ECO:0000256" key="3">
    <source>
        <dbReference type="ARBA" id="ARBA00022960"/>
    </source>
</evidence>
<evidence type="ECO:0000256" key="1">
    <source>
        <dbReference type="ARBA" id="ARBA00009369"/>
    </source>
</evidence>